<dbReference type="Proteomes" id="UP000027219">
    <property type="component" value="Unassembled WGS sequence"/>
</dbReference>
<dbReference type="RefSeq" id="WP_032550327.1">
    <property type="nucleotide sequence ID" value="NZ_JFFR01000009.1"/>
</dbReference>
<dbReference type="Proteomes" id="UP000326789">
    <property type="component" value="Unassembled WGS sequence"/>
</dbReference>
<reference evidence="1 4" key="2">
    <citation type="submission" date="2019-09" db="EMBL/GenBank/DDBJ databases">
        <title>Whole genome sequence of Vibrio fortis.</title>
        <authorList>
            <person name="Das S.K."/>
        </authorList>
    </citation>
    <scope>NUCLEOTIDE SEQUENCE [LARGE SCALE GENOMIC DNA]</scope>
    <source>
        <strain evidence="1 4">AN60</strain>
    </source>
</reference>
<evidence type="ECO:0000313" key="1">
    <source>
        <dbReference type="EMBL" id="KAB0291972.1"/>
    </source>
</evidence>
<dbReference type="STRING" id="212667.VFDL14_14490"/>
<reference evidence="2 3" key="1">
    <citation type="submission" date="2014-02" db="EMBL/GenBank/DDBJ databases">
        <title>Vibrio fortis Dalian14 Genome Sequencing.</title>
        <authorList>
            <person name="Wang Y."/>
            <person name="Song L."/>
            <person name="Liu G."/>
            <person name="Ding J."/>
        </authorList>
    </citation>
    <scope>NUCLEOTIDE SEQUENCE [LARGE SCALE GENOMIC DNA]</scope>
    <source>
        <strain evidence="2 3">Dalian14</strain>
    </source>
</reference>
<evidence type="ECO:0000313" key="2">
    <source>
        <dbReference type="EMBL" id="KDN29386.1"/>
    </source>
</evidence>
<evidence type="ECO:0000313" key="4">
    <source>
        <dbReference type="Proteomes" id="UP000326789"/>
    </source>
</evidence>
<keyword evidence="3" id="KW-1185">Reference proteome</keyword>
<name>A0A066UPL4_9VIBR</name>
<proteinExistence type="predicted"/>
<dbReference type="AlphaFoldDB" id="A0A066UPL4"/>
<evidence type="ECO:0000313" key="3">
    <source>
        <dbReference type="Proteomes" id="UP000027219"/>
    </source>
</evidence>
<accession>A0A066UPL4</accession>
<gene>
    <name evidence="1" type="ORF">F2P58_02235</name>
    <name evidence="2" type="ORF">VFDL14_14490</name>
</gene>
<dbReference type="EMBL" id="JFFR01000009">
    <property type="protein sequence ID" value="KDN29386.1"/>
    <property type="molecule type" value="Genomic_DNA"/>
</dbReference>
<dbReference type="EMBL" id="VWSE01000002">
    <property type="protein sequence ID" value="KAB0291972.1"/>
    <property type="molecule type" value="Genomic_DNA"/>
</dbReference>
<dbReference type="OrthoDB" id="8450975at2"/>
<organism evidence="2 3">
    <name type="scientific">Vibrio fortis</name>
    <dbReference type="NCBI Taxonomy" id="212667"/>
    <lineage>
        <taxon>Bacteria</taxon>
        <taxon>Pseudomonadati</taxon>
        <taxon>Pseudomonadota</taxon>
        <taxon>Gammaproteobacteria</taxon>
        <taxon>Vibrionales</taxon>
        <taxon>Vibrionaceae</taxon>
        <taxon>Vibrio</taxon>
    </lineage>
</organism>
<comment type="caution">
    <text evidence="2">The sequence shown here is derived from an EMBL/GenBank/DDBJ whole genome shotgun (WGS) entry which is preliminary data.</text>
</comment>
<sequence length="140" mass="15479">MTTATASSTEKLSNEHALLGAALLAAQKVEFSLYTVIAQLVTTDSNVHERQAIELNVDTFLKGNSNDLSLVLDLYYQVFGSKIPLTKAEVSDFVFNRNLISRNYWRATGADVKGGEKLGNPELYLSEFTAKCEAWLQKLS</sequence>
<protein>
    <submittedName>
        <fullName evidence="2">Uncharacterized protein</fullName>
    </submittedName>
</protein>